<keyword evidence="2 7" id="KW-0812">Transmembrane</keyword>
<accession>A0ABZ0I0Y5</accession>
<evidence type="ECO:0000256" key="3">
    <source>
        <dbReference type="ARBA" id="ARBA00022989"/>
    </source>
</evidence>
<dbReference type="PANTHER" id="PTHR14360">
    <property type="entry name" value="PROTEIN FMP32, MITOCHONDRIAL"/>
    <property type="match status" value="1"/>
</dbReference>
<comment type="subcellular location">
    <subcellularLocation>
        <location evidence="1">Membrane</location>
    </subcellularLocation>
</comment>
<reference evidence="8 9" key="1">
    <citation type="submission" date="2023-10" db="EMBL/GenBank/DDBJ databases">
        <title>Novel methanotroph of the genus Methylocapsa from a subarctic wetland.</title>
        <authorList>
            <person name="Belova S.E."/>
            <person name="Oshkin I.Y."/>
            <person name="Miroshnikov K."/>
            <person name="Dedysh S.N."/>
        </authorList>
    </citation>
    <scope>NUCLEOTIDE SEQUENCE [LARGE SCALE GENOMIC DNA]</scope>
    <source>
        <strain evidence="8 9">RX1</strain>
        <plasmid evidence="8 9">pRX1</plasmid>
    </source>
</reference>
<geneLocation type="plasmid" evidence="8 9">
    <name>pRX1</name>
</geneLocation>
<evidence type="ECO:0000256" key="4">
    <source>
        <dbReference type="ARBA" id="ARBA00023054"/>
    </source>
</evidence>
<evidence type="ECO:0000256" key="5">
    <source>
        <dbReference type="ARBA" id="ARBA00023136"/>
    </source>
</evidence>
<evidence type="ECO:0000256" key="7">
    <source>
        <dbReference type="SAM" id="Phobius"/>
    </source>
</evidence>
<evidence type="ECO:0000256" key="6">
    <source>
        <dbReference type="SAM" id="Coils"/>
    </source>
</evidence>
<keyword evidence="3 7" id="KW-1133">Transmembrane helix</keyword>
<dbReference type="SUPFAM" id="SSF58100">
    <property type="entry name" value="Bacterial hemolysins"/>
    <property type="match status" value="1"/>
</dbReference>
<sequence>MTAILFDTLRVSRTLRDKGHFTPEQAESLAEALGEATQGDLATKADLAAVKAELKNDIAELRTELKGDIAALRTELKSDNSALRTELKGEIGELRTKIAETKTDILKWIIGAIGFQTIVILGALVSLAKLFAK</sequence>
<protein>
    <submittedName>
        <fullName evidence="8">DUF1640 domain-containing protein</fullName>
    </submittedName>
</protein>
<dbReference type="EMBL" id="CP136863">
    <property type="protein sequence ID" value="WOJ91801.1"/>
    <property type="molecule type" value="Genomic_DNA"/>
</dbReference>
<keyword evidence="5 7" id="KW-0472">Membrane</keyword>
<keyword evidence="4 6" id="KW-0175">Coiled coil</keyword>
<evidence type="ECO:0000256" key="1">
    <source>
        <dbReference type="ARBA" id="ARBA00004370"/>
    </source>
</evidence>
<dbReference type="InterPro" id="IPR024461">
    <property type="entry name" value="CCDC90-like"/>
</dbReference>
<feature type="coiled-coil region" evidence="6">
    <location>
        <begin position="44"/>
        <end position="104"/>
    </location>
</feature>
<dbReference type="Proteomes" id="UP001626536">
    <property type="component" value="Plasmid pRX1"/>
</dbReference>
<dbReference type="PANTHER" id="PTHR14360:SF1">
    <property type="entry name" value="PROTEIN FMP32, MITOCHONDRIAL"/>
    <property type="match status" value="1"/>
</dbReference>
<keyword evidence="8" id="KW-0614">Plasmid</keyword>
<dbReference type="RefSeq" id="WP_407341217.1">
    <property type="nucleotide sequence ID" value="NZ_CP136863.1"/>
</dbReference>
<keyword evidence="9" id="KW-1185">Reference proteome</keyword>
<organism evidence="8 9">
    <name type="scientific">Methylocapsa polymorpha</name>
    <dbReference type="NCBI Taxonomy" id="3080828"/>
    <lineage>
        <taxon>Bacteria</taxon>
        <taxon>Pseudomonadati</taxon>
        <taxon>Pseudomonadota</taxon>
        <taxon>Alphaproteobacteria</taxon>
        <taxon>Hyphomicrobiales</taxon>
        <taxon>Beijerinckiaceae</taxon>
        <taxon>Methylocapsa</taxon>
    </lineage>
</organism>
<name>A0ABZ0I0Y5_9HYPH</name>
<feature type="transmembrane region" description="Helical" evidence="7">
    <location>
        <begin position="105"/>
        <end position="128"/>
    </location>
</feature>
<gene>
    <name evidence="8" type="ORF">RZS28_18910</name>
</gene>
<evidence type="ECO:0000313" key="8">
    <source>
        <dbReference type="EMBL" id="WOJ91801.1"/>
    </source>
</evidence>
<evidence type="ECO:0000256" key="2">
    <source>
        <dbReference type="ARBA" id="ARBA00022692"/>
    </source>
</evidence>
<dbReference type="Gene3D" id="1.20.58.130">
    <property type="match status" value="1"/>
</dbReference>
<proteinExistence type="predicted"/>
<evidence type="ECO:0000313" key="9">
    <source>
        <dbReference type="Proteomes" id="UP001626536"/>
    </source>
</evidence>
<dbReference type="Pfam" id="PF07798">
    <property type="entry name" value="CCDC90-like"/>
    <property type="match status" value="1"/>
</dbReference>